<dbReference type="Gramene" id="TuG1812G0100004133.01.T01">
    <property type="protein sequence ID" value="TuG1812G0100004133.01.T01.cds347644"/>
    <property type="gene ID" value="TuG1812G0100004133.01"/>
</dbReference>
<dbReference type="EnsemblPlants" id="TuG1812G0100004133.01.T01">
    <property type="protein sequence ID" value="TuG1812G0100004133.01.T01.cds347644"/>
    <property type="gene ID" value="TuG1812G0100004133.01"/>
</dbReference>
<sequence length="159" mass="17718">MHLFRISDTDTSGLLLTTTKHSHINTCSTCSGVERCHWLGSLVPIIDIDLAGWHGHLAGGQDLLAVGGVDVLLQVGVARVLAHARPLRLHPAAAHRRRRRVPDDRARTRAELQRVARRRLGACRGHHQHHRPEGQERHHQLGQVLHGVSETLTMKCRCS</sequence>
<dbReference type="Proteomes" id="UP000015106">
    <property type="component" value="Chromosome 1"/>
</dbReference>
<evidence type="ECO:0000313" key="1">
    <source>
        <dbReference type="EnsemblPlants" id="TuG1812G0100004133.01.T01.cds347644"/>
    </source>
</evidence>
<accession>A0A8R7K346</accession>
<reference evidence="1" key="3">
    <citation type="submission" date="2022-06" db="UniProtKB">
        <authorList>
            <consortium name="EnsemblPlants"/>
        </authorList>
    </citation>
    <scope>IDENTIFICATION</scope>
</reference>
<proteinExistence type="predicted"/>
<dbReference type="AlphaFoldDB" id="A0A8R7K346"/>
<evidence type="ECO:0000313" key="2">
    <source>
        <dbReference type="Proteomes" id="UP000015106"/>
    </source>
</evidence>
<keyword evidence="2" id="KW-1185">Reference proteome</keyword>
<organism evidence="1 2">
    <name type="scientific">Triticum urartu</name>
    <name type="common">Red wild einkorn</name>
    <name type="synonym">Crithodium urartu</name>
    <dbReference type="NCBI Taxonomy" id="4572"/>
    <lineage>
        <taxon>Eukaryota</taxon>
        <taxon>Viridiplantae</taxon>
        <taxon>Streptophyta</taxon>
        <taxon>Embryophyta</taxon>
        <taxon>Tracheophyta</taxon>
        <taxon>Spermatophyta</taxon>
        <taxon>Magnoliopsida</taxon>
        <taxon>Liliopsida</taxon>
        <taxon>Poales</taxon>
        <taxon>Poaceae</taxon>
        <taxon>BOP clade</taxon>
        <taxon>Pooideae</taxon>
        <taxon>Triticodae</taxon>
        <taxon>Triticeae</taxon>
        <taxon>Triticinae</taxon>
        <taxon>Triticum</taxon>
    </lineage>
</organism>
<name>A0A8R7K346_TRIUA</name>
<reference evidence="1" key="2">
    <citation type="submission" date="2018-03" db="EMBL/GenBank/DDBJ databases">
        <title>The Triticum urartu genome reveals the dynamic nature of wheat genome evolution.</title>
        <authorList>
            <person name="Ling H."/>
            <person name="Ma B."/>
            <person name="Shi X."/>
            <person name="Liu H."/>
            <person name="Dong L."/>
            <person name="Sun H."/>
            <person name="Cao Y."/>
            <person name="Gao Q."/>
            <person name="Zheng S."/>
            <person name="Li Y."/>
            <person name="Yu Y."/>
            <person name="Du H."/>
            <person name="Qi M."/>
            <person name="Li Y."/>
            <person name="Yu H."/>
            <person name="Cui Y."/>
            <person name="Wang N."/>
            <person name="Chen C."/>
            <person name="Wu H."/>
            <person name="Zhao Y."/>
            <person name="Zhang J."/>
            <person name="Li Y."/>
            <person name="Zhou W."/>
            <person name="Zhang B."/>
            <person name="Hu W."/>
            <person name="Eijk M."/>
            <person name="Tang J."/>
            <person name="Witsenboer H."/>
            <person name="Zhao S."/>
            <person name="Li Z."/>
            <person name="Zhang A."/>
            <person name="Wang D."/>
            <person name="Liang C."/>
        </authorList>
    </citation>
    <scope>NUCLEOTIDE SEQUENCE [LARGE SCALE GENOMIC DNA]</scope>
    <source>
        <strain evidence="1">cv. G1812</strain>
    </source>
</reference>
<protein>
    <submittedName>
        <fullName evidence="1">Uncharacterized protein</fullName>
    </submittedName>
</protein>
<reference evidence="2" key="1">
    <citation type="journal article" date="2013" name="Nature">
        <title>Draft genome of the wheat A-genome progenitor Triticum urartu.</title>
        <authorList>
            <person name="Ling H.Q."/>
            <person name="Zhao S."/>
            <person name="Liu D."/>
            <person name="Wang J."/>
            <person name="Sun H."/>
            <person name="Zhang C."/>
            <person name="Fan H."/>
            <person name="Li D."/>
            <person name="Dong L."/>
            <person name="Tao Y."/>
            <person name="Gao C."/>
            <person name="Wu H."/>
            <person name="Li Y."/>
            <person name="Cui Y."/>
            <person name="Guo X."/>
            <person name="Zheng S."/>
            <person name="Wang B."/>
            <person name="Yu K."/>
            <person name="Liang Q."/>
            <person name="Yang W."/>
            <person name="Lou X."/>
            <person name="Chen J."/>
            <person name="Feng M."/>
            <person name="Jian J."/>
            <person name="Zhang X."/>
            <person name="Luo G."/>
            <person name="Jiang Y."/>
            <person name="Liu J."/>
            <person name="Wang Z."/>
            <person name="Sha Y."/>
            <person name="Zhang B."/>
            <person name="Wu H."/>
            <person name="Tang D."/>
            <person name="Shen Q."/>
            <person name="Xue P."/>
            <person name="Zou S."/>
            <person name="Wang X."/>
            <person name="Liu X."/>
            <person name="Wang F."/>
            <person name="Yang Y."/>
            <person name="An X."/>
            <person name="Dong Z."/>
            <person name="Zhang K."/>
            <person name="Zhang X."/>
            <person name="Luo M.C."/>
            <person name="Dvorak J."/>
            <person name="Tong Y."/>
            <person name="Wang J."/>
            <person name="Yang H."/>
            <person name="Li Z."/>
            <person name="Wang D."/>
            <person name="Zhang A."/>
            <person name="Wang J."/>
        </authorList>
    </citation>
    <scope>NUCLEOTIDE SEQUENCE</scope>
    <source>
        <strain evidence="2">cv. G1812</strain>
    </source>
</reference>